<sequence>MSKSLNAAAIASFDAVVKQAYQDSGVLRPHVRTKAGITGRSHRFTVIGQGVATPRIPQTDVVPMNVIYSKPEAVLEDWNAAEYTDVFDAAKVNFDEQSLLATTISQAISRREDQLIIDALTASGSTLQVPTNEGGAGTNLNTAKFLRAKQLLDAGGVNPDMRKMVVHSNNIFGLLGDQQATSSDFNTIRALVNGEIDTWLSFKVCMVSDRPNEGGMPITGAVRTGFAFHGGPMGAVGLAIGVDQRTEVNYVPEKTAWLANGLFSAGSIAIDPVGIVEVLMTEA</sequence>
<evidence type="ECO:0000313" key="2">
    <source>
        <dbReference type="Proteomes" id="UP000761264"/>
    </source>
</evidence>
<name>A0A967C364_9PROT</name>
<reference evidence="1" key="1">
    <citation type="submission" date="2020-03" db="EMBL/GenBank/DDBJ databases">
        <title>Genome of Pelagibius litoralis DSM 21314T.</title>
        <authorList>
            <person name="Wang G."/>
        </authorList>
    </citation>
    <scope>NUCLEOTIDE SEQUENCE</scope>
    <source>
        <strain evidence="1">DSM 21314</strain>
    </source>
</reference>
<organism evidence="1 2">
    <name type="scientific">Pelagibius litoralis</name>
    <dbReference type="NCBI Taxonomy" id="374515"/>
    <lineage>
        <taxon>Bacteria</taxon>
        <taxon>Pseudomonadati</taxon>
        <taxon>Pseudomonadota</taxon>
        <taxon>Alphaproteobacteria</taxon>
        <taxon>Rhodospirillales</taxon>
        <taxon>Rhodovibrionaceae</taxon>
        <taxon>Pelagibius</taxon>
    </lineage>
</organism>
<dbReference type="AlphaFoldDB" id="A0A967C364"/>
<dbReference type="Proteomes" id="UP000761264">
    <property type="component" value="Unassembled WGS sequence"/>
</dbReference>
<dbReference type="EMBL" id="JAAQPH010000002">
    <property type="protein sequence ID" value="NIA67585.1"/>
    <property type="molecule type" value="Genomic_DNA"/>
</dbReference>
<comment type="caution">
    <text evidence="1">The sequence shown here is derived from an EMBL/GenBank/DDBJ whole genome shotgun (WGS) entry which is preliminary data.</text>
</comment>
<keyword evidence="2" id="KW-1185">Reference proteome</keyword>
<gene>
    <name evidence="1" type="ORF">HBA54_03180</name>
</gene>
<dbReference type="RefSeq" id="WP_167221291.1">
    <property type="nucleotide sequence ID" value="NZ_JAAQPH010000002.1"/>
</dbReference>
<dbReference type="InterPro" id="IPR045565">
    <property type="entry name" value="Phage_capsid_2"/>
</dbReference>
<accession>A0A967C364</accession>
<proteinExistence type="predicted"/>
<evidence type="ECO:0000313" key="1">
    <source>
        <dbReference type="EMBL" id="NIA67585.1"/>
    </source>
</evidence>
<dbReference type="Pfam" id="PF19821">
    <property type="entry name" value="Phage_capsid_2"/>
    <property type="match status" value="1"/>
</dbReference>
<protein>
    <recommendedName>
        <fullName evidence="3">Major capsid protein</fullName>
    </recommendedName>
</protein>
<evidence type="ECO:0008006" key="3">
    <source>
        <dbReference type="Google" id="ProtNLM"/>
    </source>
</evidence>